<comment type="caution">
    <text evidence="1">The sequence shown here is derived from an EMBL/GenBank/DDBJ whole genome shotgun (WGS) entry which is preliminary data.</text>
</comment>
<protein>
    <submittedName>
        <fullName evidence="1">Uncharacterized protein</fullName>
    </submittedName>
</protein>
<keyword evidence="2" id="KW-1185">Reference proteome</keyword>
<organism evidence="1 2">
    <name type="scientific">Portunus trituberculatus</name>
    <name type="common">Swimming crab</name>
    <name type="synonym">Neptunus trituberculatus</name>
    <dbReference type="NCBI Taxonomy" id="210409"/>
    <lineage>
        <taxon>Eukaryota</taxon>
        <taxon>Metazoa</taxon>
        <taxon>Ecdysozoa</taxon>
        <taxon>Arthropoda</taxon>
        <taxon>Crustacea</taxon>
        <taxon>Multicrustacea</taxon>
        <taxon>Malacostraca</taxon>
        <taxon>Eumalacostraca</taxon>
        <taxon>Eucarida</taxon>
        <taxon>Decapoda</taxon>
        <taxon>Pleocyemata</taxon>
        <taxon>Brachyura</taxon>
        <taxon>Eubrachyura</taxon>
        <taxon>Portunoidea</taxon>
        <taxon>Portunidae</taxon>
        <taxon>Portuninae</taxon>
        <taxon>Portunus</taxon>
    </lineage>
</organism>
<proteinExistence type="predicted"/>
<gene>
    <name evidence="1" type="ORF">E2C01_095313</name>
</gene>
<accession>A0A5B7JYE9</accession>
<dbReference type="AlphaFoldDB" id="A0A5B7JYE9"/>
<evidence type="ECO:0000313" key="1">
    <source>
        <dbReference type="EMBL" id="MPC99869.1"/>
    </source>
</evidence>
<evidence type="ECO:0000313" key="2">
    <source>
        <dbReference type="Proteomes" id="UP000324222"/>
    </source>
</evidence>
<name>A0A5B7JYE9_PORTR</name>
<reference evidence="1 2" key="1">
    <citation type="submission" date="2019-05" db="EMBL/GenBank/DDBJ databases">
        <title>Another draft genome of Portunus trituberculatus and its Hox gene families provides insights of decapod evolution.</title>
        <authorList>
            <person name="Jeong J.-H."/>
            <person name="Song I."/>
            <person name="Kim S."/>
            <person name="Choi T."/>
            <person name="Kim D."/>
            <person name="Ryu S."/>
            <person name="Kim W."/>
        </authorList>
    </citation>
    <scope>NUCLEOTIDE SEQUENCE [LARGE SCALE GENOMIC DNA]</scope>
    <source>
        <tissue evidence="1">Muscle</tissue>
    </source>
</reference>
<dbReference type="Proteomes" id="UP000324222">
    <property type="component" value="Unassembled WGS sequence"/>
</dbReference>
<dbReference type="EMBL" id="VSRR010120321">
    <property type="protein sequence ID" value="MPC99869.1"/>
    <property type="molecule type" value="Genomic_DNA"/>
</dbReference>
<sequence>MQFKPLAASEVEPHYNHAIHAAFTWRSGEVDKRQVELWGARWRKVERMKGDCIEGSWGIVDERKL</sequence>